<dbReference type="Gene3D" id="3.90.580.10">
    <property type="entry name" value="Zinc finger, CHC2-type domain"/>
    <property type="match status" value="1"/>
</dbReference>
<evidence type="ECO:0000256" key="1">
    <source>
        <dbReference type="SAM" id="MobiDB-lite"/>
    </source>
</evidence>
<dbReference type="GO" id="GO:0003677">
    <property type="term" value="F:DNA binding"/>
    <property type="evidence" value="ECO:0007669"/>
    <property type="project" value="InterPro"/>
</dbReference>
<proteinExistence type="predicted"/>
<dbReference type="InterPro" id="IPR036977">
    <property type="entry name" value="DNA_primase_Znf_CHC2"/>
</dbReference>
<reference evidence="2 3" key="1">
    <citation type="submission" date="2019-02" db="EMBL/GenBank/DDBJ databases">
        <title>Pedobacter sp. RP-3-11 sp. nov., isolated from Arctic soil.</title>
        <authorList>
            <person name="Dahal R.H."/>
        </authorList>
    </citation>
    <scope>NUCLEOTIDE SEQUENCE [LARGE SCALE GENOMIC DNA]</scope>
    <source>
        <strain evidence="2 3">RP-3-11</strain>
    </source>
</reference>
<name>A0A4R0NZ23_9SPHI</name>
<keyword evidence="3" id="KW-1185">Reference proteome</keyword>
<evidence type="ECO:0000313" key="2">
    <source>
        <dbReference type="EMBL" id="TCD07681.1"/>
    </source>
</evidence>
<organism evidence="2 3">
    <name type="scientific">Pedobacter frigidisoli</name>
    <dbReference type="NCBI Taxonomy" id="2530455"/>
    <lineage>
        <taxon>Bacteria</taxon>
        <taxon>Pseudomonadati</taxon>
        <taxon>Bacteroidota</taxon>
        <taxon>Sphingobacteriia</taxon>
        <taxon>Sphingobacteriales</taxon>
        <taxon>Sphingobacteriaceae</taxon>
        <taxon>Pedobacter</taxon>
    </lineage>
</organism>
<dbReference type="OrthoDB" id="8536512at2"/>
<dbReference type="AlphaFoldDB" id="A0A4R0NZ23"/>
<evidence type="ECO:0000313" key="3">
    <source>
        <dbReference type="Proteomes" id="UP000291485"/>
    </source>
</evidence>
<dbReference type="GO" id="GO:0008270">
    <property type="term" value="F:zinc ion binding"/>
    <property type="evidence" value="ECO:0007669"/>
    <property type="project" value="InterPro"/>
</dbReference>
<sequence length="314" mass="35272">MDEHKLDLAQLRAEIPLAGFLEKLGHVPIRRSGGELFYLSMLRDNDTAPSFCVNEKMDLWYDHGLAKGGSIIDLALLLWPELGFRQSMERILEVSGNPVLETKSAGGRQTEMSLKFPSYQILEDRPIGTNHSISAYLRSRGILSQADPFIRELYYSVKTATGEQRKMFAAGWQNEAGGWEVRNEHFKGCLGKKSMSAIPGSPDQLTVFEGMMDFLSWRLEHPGNESSILILNSVAFLAPAIQRAARYRSVSVFFDHDPSGRKATAAFLAQVSYANDRSGIYEGHNDYNEKIQHQLGDARQQRSSDAPCEKIKKR</sequence>
<dbReference type="Gene3D" id="3.40.1360.10">
    <property type="match status" value="1"/>
</dbReference>
<dbReference type="EMBL" id="SJSN01000010">
    <property type="protein sequence ID" value="TCD07681.1"/>
    <property type="molecule type" value="Genomic_DNA"/>
</dbReference>
<protein>
    <recommendedName>
        <fullName evidence="4">Toprim-like</fullName>
    </recommendedName>
</protein>
<accession>A0A4R0NZ23</accession>
<feature type="compositionally biased region" description="Basic and acidic residues" evidence="1">
    <location>
        <begin position="299"/>
        <end position="314"/>
    </location>
</feature>
<evidence type="ECO:0008006" key="4">
    <source>
        <dbReference type="Google" id="ProtNLM"/>
    </source>
</evidence>
<gene>
    <name evidence="2" type="ORF">EZ449_14190</name>
</gene>
<comment type="caution">
    <text evidence="2">The sequence shown here is derived from an EMBL/GenBank/DDBJ whole genome shotgun (WGS) entry which is preliminary data.</text>
</comment>
<dbReference type="SUPFAM" id="SSF57783">
    <property type="entry name" value="Zinc beta-ribbon"/>
    <property type="match status" value="1"/>
</dbReference>
<feature type="region of interest" description="Disordered" evidence="1">
    <location>
        <begin position="295"/>
        <end position="314"/>
    </location>
</feature>
<dbReference type="RefSeq" id="WP_131559910.1">
    <property type="nucleotide sequence ID" value="NZ_SJSN01000010.1"/>
</dbReference>
<dbReference type="Pfam" id="PF13155">
    <property type="entry name" value="Toprim_2"/>
    <property type="match status" value="1"/>
</dbReference>
<dbReference type="Proteomes" id="UP000291485">
    <property type="component" value="Unassembled WGS sequence"/>
</dbReference>
<dbReference type="GO" id="GO:0006260">
    <property type="term" value="P:DNA replication"/>
    <property type="evidence" value="ECO:0007669"/>
    <property type="project" value="InterPro"/>
</dbReference>